<evidence type="ECO:0000313" key="1">
    <source>
        <dbReference type="EMBL" id="WDM44941.1"/>
    </source>
</evidence>
<protein>
    <recommendedName>
        <fullName evidence="3">Nucleotidyltransferase</fullName>
    </recommendedName>
</protein>
<dbReference type="Proteomes" id="UP001215097">
    <property type="component" value="Chromosome"/>
</dbReference>
<sequence length="259" mass="28242">MDELTAAALVEPECIMLVGAQCRDILHRALGHTSVTRTTGDLDFGIALADWDAFERIDRAFTRDGSSGIRYRIAGVLVDVMPFGAAIEDPIGISNPGAREEDLVVFGFEDVFEHALPIDLPGTGRKILIASPAGYAALKLRAWVDRSEYGEYKDAEDIATVLSWYSVADAVQDRIYGDEIDVTEQYGFDVDLASAHLLGRDVRGQLSTSNAEDLARRLAESETREFTSALSTESWDASRGVEVSRALQAGLAERALERG</sequence>
<evidence type="ECO:0000313" key="2">
    <source>
        <dbReference type="Proteomes" id="UP001215097"/>
    </source>
</evidence>
<reference evidence="1 2" key="1">
    <citation type="submission" date="2021-06" db="EMBL/GenBank/DDBJ databases">
        <title>Genome-based taxonomic framework of Microbacterium strains isolated from marine environment, the description of four new species and reclassification of four preexisting species.</title>
        <authorList>
            <person name="Lee S.D."/>
            <person name="Kim S.-M."/>
            <person name="Byeon Y.-S."/>
            <person name="Yang H.L."/>
            <person name="Kim I.S."/>
        </authorList>
    </citation>
    <scope>NUCLEOTIDE SEQUENCE [LARGE SCALE GENOMIC DNA]</scope>
    <source>
        <strain evidence="1 2">KACC 14465</strain>
    </source>
</reference>
<accession>A0ABY7XRY5</accession>
<name>A0ABY7XRY5_MICLT</name>
<evidence type="ECO:0008006" key="3">
    <source>
        <dbReference type="Google" id="ProtNLM"/>
    </source>
</evidence>
<dbReference type="EMBL" id="CP078075">
    <property type="protein sequence ID" value="WDM44941.1"/>
    <property type="molecule type" value="Genomic_DNA"/>
</dbReference>
<proteinExistence type="predicted"/>
<gene>
    <name evidence="1" type="ORF">KV395_17535</name>
</gene>
<keyword evidence="2" id="KW-1185">Reference proteome</keyword>
<dbReference type="PIRSF" id="PIRSF021525">
    <property type="entry name" value="UCP021525"/>
    <property type="match status" value="1"/>
</dbReference>
<dbReference type="RefSeq" id="WP_344709115.1">
    <property type="nucleotide sequence ID" value="NZ_BAAAUN010000001.1"/>
</dbReference>
<dbReference type="InterPro" id="IPR014513">
    <property type="entry name" value="UCP021525"/>
</dbReference>
<organism evidence="1 2">
    <name type="scientific">Microbacterium luteolum</name>
    <name type="common">Aureobacterium luteolum</name>
    <dbReference type="NCBI Taxonomy" id="69367"/>
    <lineage>
        <taxon>Bacteria</taxon>
        <taxon>Bacillati</taxon>
        <taxon>Actinomycetota</taxon>
        <taxon>Actinomycetes</taxon>
        <taxon>Micrococcales</taxon>
        <taxon>Microbacteriaceae</taxon>
        <taxon>Microbacterium</taxon>
    </lineage>
</organism>